<feature type="region of interest" description="Disordered" evidence="1">
    <location>
        <begin position="1883"/>
        <end position="1936"/>
    </location>
</feature>
<feature type="region of interest" description="Disordered" evidence="1">
    <location>
        <begin position="1721"/>
        <end position="1773"/>
    </location>
</feature>
<dbReference type="Proteomes" id="UP000694388">
    <property type="component" value="Unplaced"/>
</dbReference>
<evidence type="ECO:0000313" key="4">
    <source>
        <dbReference type="Ensembl" id="ENSEBUP00000006593.1"/>
    </source>
</evidence>
<dbReference type="OMA" id="HDHRSPE"/>
<evidence type="ECO:0000259" key="2">
    <source>
        <dbReference type="Pfam" id="PF23415"/>
    </source>
</evidence>
<dbReference type="GO" id="GO:0045202">
    <property type="term" value="C:synapse"/>
    <property type="evidence" value="ECO:0007669"/>
    <property type="project" value="TreeGrafter"/>
</dbReference>
<feature type="region of interest" description="Disordered" evidence="1">
    <location>
        <begin position="520"/>
        <end position="866"/>
    </location>
</feature>
<feature type="domain" description="Microtubule-associated protein 1B/S N-terminal" evidence="2">
    <location>
        <begin position="13"/>
        <end position="186"/>
    </location>
</feature>
<feature type="compositionally biased region" description="Polar residues" evidence="1">
    <location>
        <begin position="989"/>
        <end position="1005"/>
    </location>
</feature>
<feature type="compositionally biased region" description="Basic and acidic residues" evidence="1">
    <location>
        <begin position="1883"/>
        <end position="1920"/>
    </location>
</feature>
<feature type="compositionally biased region" description="Basic and acidic residues" evidence="1">
    <location>
        <begin position="708"/>
        <end position="719"/>
    </location>
</feature>
<dbReference type="PANTHER" id="PTHR13843">
    <property type="entry name" value="MICROTUBULE-ASSOCIATED PROTEIN"/>
    <property type="match status" value="1"/>
</dbReference>
<dbReference type="Pfam" id="PF25281">
    <property type="entry name" value="MBL_MAP1B"/>
    <property type="match status" value="1"/>
</dbReference>
<feature type="compositionally biased region" description="Polar residues" evidence="1">
    <location>
        <begin position="1748"/>
        <end position="1762"/>
    </location>
</feature>
<dbReference type="GO" id="GO:0000226">
    <property type="term" value="P:microtubule cytoskeleton organization"/>
    <property type="evidence" value="ECO:0007669"/>
    <property type="project" value="InterPro"/>
</dbReference>
<organism evidence="4 5">
    <name type="scientific">Eptatretus burgeri</name>
    <name type="common">Inshore hagfish</name>
    <dbReference type="NCBI Taxonomy" id="7764"/>
    <lineage>
        <taxon>Eukaryota</taxon>
        <taxon>Metazoa</taxon>
        <taxon>Chordata</taxon>
        <taxon>Craniata</taxon>
        <taxon>Vertebrata</taxon>
        <taxon>Cyclostomata</taxon>
        <taxon>Myxini</taxon>
        <taxon>Myxiniformes</taxon>
        <taxon>Myxinidae</taxon>
        <taxon>Eptatretinae</taxon>
        <taxon>Eptatretus</taxon>
    </lineage>
</organism>
<feature type="region of interest" description="Disordered" evidence="1">
    <location>
        <begin position="1218"/>
        <end position="1275"/>
    </location>
</feature>
<feature type="region of interest" description="Disordered" evidence="1">
    <location>
        <begin position="1115"/>
        <end position="1137"/>
    </location>
</feature>
<dbReference type="GO" id="GO:0043025">
    <property type="term" value="C:neuronal cell body"/>
    <property type="evidence" value="ECO:0007669"/>
    <property type="project" value="TreeGrafter"/>
</dbReference>
<feature type="compositionally biased region" description="Basic and acidic residues" evidence="1">
    <location>
        <begin position="819"/>
        <end position="829"/>
    </location>
</feature>
<dbReference type="GO" id="GO:0008017">
    <property type="term" value="F:microtubule binding"/>
    <property type="evidence" value="ECO:0007669"/>
    <property type="project" value="InterPro"/>
</dbReference>
<dbReference type="InterPro" id="IPR026074">
    <property type="entry name" value="MAP1"/>
</dbReference>
<dbReference type="GO" id="GO:0016358">
    <property type="term" value="P:dendrite development"/>
    <property type="evidence" value="ECO:0007669"/>
    <property type="project" value="TreeGrafter"/>
</dbReference>
<name>A0A8C4NNM5_EPTBU</name>
<dbReference type="GO" id="GO:0031114">
    <property type="term" value="P:regulation of microtubule depolymerization"/>
    <property type="evidence" value="ECO:0007669"/>
    <property type="project" value="TreeGrafter"/>
</dbReference>
<feature type="compositionally biased region" description="Basic and acidic residues" evidence="1">
    <location>
        <begin position="979"/>
        <end position="988"/>
    </location>
</feature>
<dbReference type="GO" id="GO:0003779">
    <property type="term" value="F:actin binding"/>
    <property type="evidence" value="ECO:0007669"/>
    <property type="project" value="TreeGrafter"/>
</dbReference>
<dbReference type="PANTHER" id="PTHR13843:SF12">
    <property type="entry name" value="ATPASE F1_V1_A1 COMPLEX ALPHA_BETA SUBUNIT NUCLEOTIDE-BINDING DOMAIN-CONTAINING PROTEIN"/>
    <property type="match status" value="1"/>
</dbReference>
<dbReference type="GeneTree" id="ENSGT00940000160221"/>
<evidence type="ECO:0008006" key="6">
    <source>
        <dbReference type="Google" id="ProtNLM"/>
    </source>
</evidence>
<dbReference type="Ensembl" id="ENSEBUT00000007051.1">
    <property type="protein sequence ID" value="ENSEBUP00000006593.1"/>
    <property type="gene ID" value="ENSEBUG00000004347.1"/>
</dbReference>
<feature type="compositionally biased region" description="Basic and acidic residues" evidence="1">
    <location>
        <begin position="1164"/>
        <end position="1179"/>
    </location>
</feature>
<feature type="compositionally biased region" description="Basic and acidic residues" evidence="1">
    <location>
        <begin position="849"/>
        <end position="866"/>
    </location>
</feature>
<proteinExistence type="predicted"/>
<dbReference type="GO" id="GO:0005874">
    <property type="term" value="C:microtubule"/>
    <property type="evidence" value="ECO:0007669"/>
    <property type="project" value="InterPro"/>
</dbReference>
<dbReference type="InterPro" id="IPR056617">
    <property type="entry name" value="MAP1B/S_N"/>
</dbReference>
<feature type="region of interest" description="Disordered" evidence="1">
    <location>
        <begin position="1781"/>
        <end position="1800"/>
    </location>
</feature>
<reference evidence="4" key="1">
    <citation type="submission" date="2025-08" db="UniProtKB">
        <authorList>
            <consortium name="Ensembl"/>
        </authorList>
    </citation>
    <scope>IDENTIFICATION</scope>
</reference>
<evidence type="ECO:0000259" key="3">
    <source>
        <dbReference type="Pfam" id="PF25281"/>
    </source>
</evidence>
<dbReference type="GO" id="GO:0007409">
    <property type="term" value="P:axonogenesis"/>
    <property type="evidence" value="ECO:0007669"/>
    <property type="project" value="TreeGrafter"/>
</dbReference>
<accession>A0A8C4NNM5</accession>
<reference evidence="4" key="2">
    <citation type="submission" date="2025-09" db="UniProtKB">
        <authorList>
            <consortium name="Ensembl"/>
        </authorList>
    </citation>
    <scope>IDENTIFICATION</scope>
</reference>
<evidence type="ECO:0000313" key="5">
    <source>
        <dbReference type="Proteomes" id="UP000694388"/>
    </source>
</evidence>
<feature type="compositionally biased region" description="Polar residues" evidence="1">
    <location>
        <begin position="547"/>
        <end position="562"/>
    </location>
</feature>
<feature type="compositionally biased region" description="Pro residues" evidence="1">
    <location>
        <begin position="1251"/>
        <end position="1272"/>
    </location>
</feature>
<feature type="region of interest" description="Disordered" evidence="1">
    <location>
        <begin position="979"/>
        <end position="1005"/>
    </location>
</feature>
<keyword evidence="5" id="KW-1185">Reference proteome</keyword>
<feature type="domain" description="Microtubule-associated protein 1A/B/S-like MBL-like" evidence="3">
    <location>
        <begin position="191"/>
        <end position="462"/>
    </location>
</feature>
<dbReference type="GO" id="GO:0005829">
    <property type="term" value="C:cytosol"/>
    <property type="evidence" value="ECO:0007669"/>
    <property type="project" value="TreeGrafter"/>
</dbReference>
<sequence length="2054" mass="224438">DLFLSNFVGALFDMRAGLRKWPVDPLVCNLDQELQAFVSRHSARFSVEERGQKILQHSSSILQTVVLLNPTEATVRELITSLARHKLLVATGVQHEHSGELVLQDSCLTPQTCLDIFTEEQVADLLASSDPAFRASLTLCCPSDGLWPALSSDIHSLQKHLEISLNPSKDNPASEGLLDFVDYLSESMEIPTPFDLLEPPSSGGFLKLARPCCYIFPGGRGDAALFSVPGFNMLVNGGAHRRAGFWKLVRHLDRVDSVLATHAGADNLPGLINLLQRKLCEQDEEPSQGSTSHSDWHRNLVSPEIGVVFYNAPVVVGTHGYNILSRTGKTEAKQIAENFEKLGINPEPLIQEFGANTIPVTLFHKMGVGRLDLYVLNPVAESEELKQFMHCWGNADDDASVKLADLASVAALVVWHPAEPSEKIIRVLFSGNAPQSRILESLTKLQHLEFIHKPTVTPKDLAQYLSTGDKLANGACKTVGLKEKGVKEQCTGSGSARRARASVVSTKGSKQAVECKSANLETALDGNRRSKNGSEMGISANEGKSPASVSASDKMTLEQTKSLGPVQGIKDKSMVREVKPLRAESRSLAERKEEARKKQSVRKVDKAFKPIQKEEQKVTKTQRQDIKRDAKELEIKKTERRDTKKREEQKEERKVVKRDVRKVGKVEPMLSNRPESNKMGGKGQPSVVAENNPKRNTSPKESNSTKSGIEEKQDVKDDSEILASAEDAVSQLPVPPQVKEQSDLELERSAMSTPEDLTEDFVALQQQKMEEQVTTNKEEVEEQEERVGDKADFLDESPLTPATEQASEDAIPSVDSDICIDKSTQKDSPDEGISATDVEADLESSPPEIAEREIGHKVHHAKENEEDYIHRISSGNTKLKVKENVEELEGSAIDGETNRRPLQKYSDGFESSKQMYKAKPSTCDDCTEISMNQAKDVQCQAEIKPEGKISHSRAELAMEVGEEIDLEALDSACYDAADYDKDGEKSERSASTSKVPSPVSPQESYSKYLEIESGICSERETIDKLAQVVAGGDAPGVVQKVQTENMASPFIDSSPINISRMDTMQDKECVSSTTMKNPALHMEEKSLFELPPKMFMLYSQESLQERRDIYNDLEVNISPPSSLAPQSPPPKTPVSEKSVNFDLTPIEINSTVILNDTGGTKPVEQLHQEERKTEDEDKSPPASAGHTPYHQSPIDEKPESLDTSALVQRAAELICCDPQEDSSADSSNISPMDEPVPDLVSSAEKVLSPMRSPPPFPGTDSPPPERSPPKLPPDISLGISKAVDIADFDVLSESAALINPSLRFEKVTDCLVPSSNFPSLSPFEEVRPLLGMAHVPPEAILCREDGDGDSDRALDMSASERSVTPAEDCSLEPGYVQFDAPSPGCIPSYPETKADIQVFKHTSTDDFAPPAVDDTDCNYFTVRMAKQGIAESLKFQSGNVTPGFNEETSTHIGDGACRNSENIQASLESKSESTIDKSSMLFHIQKSDQAMHFTDKDDVTIPTHLGILNSNNSPVRLSDMTNSYLFSPIEQLDSILSQTVCKSDSDSPLSAESPARCPKLQELNETSPTLEGASTSSLSSPSPVSNFQDSLFVETPVATEESGAKWSPLEMVSCQLEESNSQSLTLHGAKENCVSFNECEALPLYTSPHSEAGFYGEKDMPQAFVQSSTQLNRKTTLSRPSNGPTVNVHLLAHHQIQHAEVGTASEDLFPESVDVIPKQSPWLRDESMPPPPLQPPEERFPINGDETPPSSVSESAPSQTDSDVPPETEDCPSITADAVLDSDDESDCLPNDRPGIPSTTTTGLNMACISFNRPILDPRPVPADPDVGMVEPVILNSNLGGQANKKDIKDMGKVKKGQVKHKPTLPAHKMNAKVRPGIRDITERPSKAPLTKIKDSEKVTKGIRPIERKNSRSSDGKDSSHSIPTARPTRKTSSEPLPVLPVYVDLAYVPHHGSPSAVGPEFFQLVRAAHYVFSGDDGARCEPGPATLQALLDCKAQWKIDMPVTVIPTQDTEAMRAWYQTSREQATGLGLTVLASNSTVVMQGEAFPACKIEF</sequence>
<dbReference type="GO" id="GO:0030425">
    <property type="term" value="C:dendrite"/>
    <property type="evidence" value="ECO:0007669"/>
    <property type="project" value="TreeGrafter"/>
</dbReference>
<protein>
    <recommendedName>
        <fullName evidence="6">Microtubule-associated protein 1S</fullName>
    </recommendedName>
</protein>
<feature type="compositionally biased region" description="Basic and acidic residues" evidence="1">
    <location>
        <begin position="569"/>
        <end position="665"/>
    </location>
</feature>
<feature type="compositionally biased region" description="Polar residues" evidence="1">
    <location>
        <begin position="694"/>
        <end position="707"/>
    </location>
</feature>
<evidence type="ECO:0000256" key="1">
    <source>
        <dbReference type="SAM" id="MobiDB-lite"/>
    </source>
</evidence>
<dbReference type="GO" id="GO:0005875">
    <property type="term" value="C:microtubule associated complex"/>
    <property type="evidence" value="ECO:0007669"/>
    <property type="project" value="TreeGrafter"/>
</dbReference>
<dbReference type="InterPro" id="IPR057480">
    <property type="entry name" value="MAP1A/B/S-like_MBL"/>
</dbReference>
<feature type="region of interest" description="Disordered" evidence="1">
    <location>
        <begin position="1152"/>
        <end position="1202"/>
    </location>
</feature>
<dbReference type="Pfam" id="PF23415">
    <property type="entry name" value="MAPB1_N"/>
    <property type="match status" value="1"/>
</dbReference>